<dbReference type="Proteomes" id="UP000013201">
    <property type="component" value="Unassembled WGS sequence"/>
</dbReference>
<comment type="caution">
    <text evidence="1">The sequence shown here is derived from an EMBL/GenBank/DDBJ whole genome shotgun (WGS) entry which is preliminary data.</text>
</comment>
<gene>
    <name evidence="1" type="ORF">EBBID32_39010</name>
</gene>
<reference evidence="1 2" key="1">
    <citation type="submission" date="2013-03" db="EMBL/GenBank/DDBJ databases">
        <authorList>
            <person name="Le V."/>
        </authorList>
    </citation>
    <scope>NUCLEOTIDE SEQUENCE [LARGE SCALE GENOMIC DNA]</scope>
    <source>
        <strain evidence="1 2">BiD32</strain>
    </source>
</reference>
<sequence length="68" mass="7624">MAVGLRSTTARFFEKSHGIDGKFFCESLNRVERRRIGCAFEKADIVSVDSGTMRQFLLRKPTGVSQSP</sequence>
<accession>N1MS20</accession>
<reference evidence="2" key="2">
    <citation type="submission" date="2013-04" db="EMBL/GenBank/DDBJ databases">
        <title>Bisphenol A degrading Sphingobium sp. strain BiD32.</title>
        <authorList>
            <person name="Nielsen J.L."/>
            <person name="Zhou N.A."/>
            <person name="Kjeldal H."/>
        </authorList>
    </citation>
    <scope>NUCLEOTIDE SEQUENCE [LARGE SCALE GENOMIC DNA]</scope>
    <source>
        <strain evidence="2">BiD32</strain>
    </source>
</reference>
<dbReference type="EMBL" id="CAVK010000203">
    <property type="protein sequence ID" value="CCW19534.1"/>
    <property type="molecule type" value="Genomic_DNA"/>
</dbReference>
<proteinExistence type="predicted"/>
<dbReference type="AlphaFoldDB" id="N1MS20"/>
<protein>
    <submittedName>
        <fullName evidence="1">Uncharacterized protein</fullName>
    </submittedName>
</protein>
<keyword evidence="2" id="KW-1185">Reference proteome</keyword>
<name>N1MS20_9SPHN</name>
<evidence type="ECO:0000313" key="1">
    <source>
        <dbReference type="EMBL" id="CCW19534.1"/>
    </source>
</evidence>
<evidence type="ECO:0000313" key="2">
    <source>
        <dbReference type="Proteomes" id="UP000013201"/>
    </source>
</evidence>
<organism evidence="1 2">
    <name type="scientific">Sphingobium indicum BiD32</name>
    <dbReference type="NCBI Taxonomy" id="1301087"/>
    <lineage>
        <taxon>Bacteria</taxon>
        <taxon>Pseudomonadati</taxon>
        <taxon>Pseudomonadota</taxon>
        <taxon>Alphaproteobacteria</taxon>
        <taxon>Sphingomonadales</taxon>
        <taxon>Sphingomonadaceae</taxon>
        <taxon>Sphingobium</taxon>
    </lineage>
</organism>